<evidence type="ECO:0000256" key="3">
    <source>
        <dbReference type="ARBA" id="ARBA00022806"/>
    </source>
</evidence>
<keyword evidence="4" id="KW-0067">ATP-binding</keyword>
<keyword evidence="2" id="KW-0378">Hydrolase</keyword>
<dbReference type="InterPro" id="IPR014001">
    <property type="entry name" value="Helicase_ATP-bd"/>
</dbReference>
<dbReference type="GO" id="GO:0004386">
    <property type="term" value="F:helicase activity"/>
    <property type="evidence" value="ECO:0007669"/>
    <property type="project" value="UniProtKB-KW"/>
</dbReference>
<dbReference type="InterPro" id="IPR038718">
    <property type="entry name" value="SNF2-like_sf"/>
</dbReference>
<sequence>MDRMAGALLDAQVDLNPHQIDAALFATSNPLSKGVILADEVGLGKTIEAGLLIAQKWAERKRRILVITPANLRKQWHQELADKFGIAAGLLEAKSYRQAIKDGATNPFDLAGNGATVLICSYQFAAGKAQDVQSVPWDLVVIDEAHRLRNVYKPENKTARILRDALTLPHKVLLTATPLQNSLLELYGLVSFVDERVFGDLDSFRAQFGQPGGQLRDAASFDALKNRIAPICKRTLRRQVEAYVKYTRRIPMLQEFVPGADETRLYNYVSEFLQRPSLYALPNSQRQLITLVLRKLLASSTFAIAGALETLIKRLSGQLSQTLDEKSATTDLADELDQDYEALDELADELDAVADGSTKVSTAAEIAAIRAEVGELESFRNLAISITENAKGTALLQALNVAFGKLDELGAAKKAIVFTESRRTQDYLMKLLAGTEHGSGVVLFNGSNNDAKAKEIYADWAARHAGTDRVTGSRTADTRAALVDYFRDESGKGGSIMIATEAGAEGINLQFCSMVINYDLPWNPQRIEQRIGRCHRYGQKHDVVVVNFLNRDNDADRRVYELLAQKFQLFDGVFGASDEVLGAVESGVDFERRIAEIYQTCRHPEAIHTAFEQLQLDLAGEISDAMLNARKALLENFDEDVQERLRLRNMDARASLGKLERLLMRFTRAALNGHASFDADDTGFLLTRLPDGVQDGKSTAIPLGRYELPRRNEEAHIYRMAHPLAQGLIDHAQHVPLAPSKLVLDYNAYGAKVSVIEALRGKTGTLMVEHLRIQSLGATEEHLLAAAIDANGNVFDADVTDRLLGMPGHAVPLPRVDAAPVQQSRSDDLAPAQQNMLDFAAANVPIPPALLQQIDQQKALVIADLESRNLTFFTQETEKLDAWADDLKVGLEREIKELDRQIKEARTKSKGAATLADKLQAQKEQRDLEGQRDKKRRELFDRQDQIQARRDSLIDELEQQLGQQVTTTRLFAVEWELP</sequence>
<dbReference type="Proteomes" id="UP000633943">
    <property type="component" value="Unassembled WGS sequence"/>
</dbReference>
<evidence type="ECO:0000313" key="9">
    <source>
        <dbReference type="Proteomes" id="UP000633943"/>
    </source>
</evidence>
<comment type="caution">
    <text evidence="8">The sequence shown here is derived from an EMBL/GenBank/DDBJ whole genome shotgun (WGS) entry which is preliminary data.</text>
</comment>
<dbReference type="SMART" id="SM00487">
    <property type="entry name" value="DEXDc"/>
    <property type="match status" value="1"/>
</dbReference>
<feature type="domain" description="Helicase C-terminal" evidence="7">
    <location>
        <begin position="405"/>
        <end position="581"/>
    </location>
</feature>
<proteinExistence type="predicted"/>
<keyword evidence="3 8" id="KW-0347">Helicase</keyword>
<evidence type="ECO:0000256" key="5">
    <source>
        <dbReference type="SAM" id="MobiDB-lite"/>
    </source>
</evidence>
<keyword evidence="1" id="KW-0547">Nucleotide-binding</keyword>
<dbReference type="Pfam" id="PF00176">
    <property type="entry name" value="SNF2-rel_dom"/>
    <property type="match status" value="1"/>
</dbReference>
<evidence type="ECO:0000313" key="8">
    <source>
        <dbReference type="EMBL" id="NMG16040.1"/>
    </source>
</evidence>
<dbReference type="Gene3D" id="3.40.50.10810">
    <property type="entry name" value="Tandem AAA-ATPase domain"/>
    <property type="match status" value="1"/>
</dbReference>
<dbReference type="Gene3D" id="3.40.50.300">
    <property type="entry name" value="P-loop containing nucleotide triphosphate hydrolases"/>
    <property type="match status" value="1"/>
</dbReference>
<dbReference type="PROSITE" id="PS51192">
    <property type="entry name" value="HELICASE_ATP_BIND_1"/>
    <property type="match status" value="1"/>
</dbReference>
<dbReference type="InterPro" id="IPR001650">
    <property type="entry name" value="Helicase_C-like"/>
</dbReference>
<evidence type="ECO:0000259" key="7">
    <source>
        <dbReference type="PROSITE" id="PS51194"/>
    </source>
</evidence>
<dbReference type="EMBL" id="WTVP01000026">
    <property type="protein sequence ID" value="NMG16040.1"/>
    <property type="molecule type" value="Genomic_DNA"/>
</dbReference>
<dbReference type="CDD" id="cd18793">
    <property type="entry name" value="SF2_C_SNF"/>
    <property type="match status" value="1"/>
</dbReference>
<feature type="compositionally biased region" description="Basic and acidic residues" evidence="5">
    <location>
        <begin position="920"/>
        <end position="941"/>
    </location>
</feature>
<organism evidence="8 9">
    <name type="scientific">Aromatoleum bremense</name>
    <dbReference type="NCBI Taxonomy" id="76115"/>
    <lineage>
        <taxon>Bacteria</taxon>
        <taxon>Pseudomonadati</taxon>
        <taxon>Pseudomonadota</taxon>
        <taxon>Betaproteobacteria</taxon>
        <taxon>Rhodocyclales</taxon>
        <taxon>Rhodocyclaceae</taxon>
        <taxon>Aromatoleum</taxon>
    </lineage>
</organism>
<protein>
    <submittedName>
        <fullName evidence="8">DEAD/DEAH box helicase</fullName>
    </submittedName>
</protein>
<dbReference type="InterPro" id="IPR049730">
    <property type="entry name" value="SNF2/RAD54-like_C"/>
</dbReference>
<name>A0ABX1NWX4_9RHOO</name>
<feature type="domain" description="Helicase ATP-binding" evidence="6">
    <location>
        <begin position="26"/>
        <end position="196"/>
    </location>
</feature>
<accession>A0ABX1NWX4</accession>
<gene>
    <name evidence="8" type="ORF">GPA24_10895</name>
</gene>
<dbReference type="SUPFAM" id="SSF52540">
    <property type="entry name" value="P-loop containing nucleoside triphosphate hydrolases"/>
    <property type="match status" value="2"/>
</dbReference>
<dbReference type="PANTHER" id="PTHR10799">
    <property type="entry name" value="SNF2/RAD54 HELICASE FAMILY"/>
    <property type="match status" value="1"/>
</dbReference>
<keyword evidence="9" id="KW-1185">Reference proteome</keyword>
<feature type="region of interest" description="Disordered" evidence="5">
    <location>
        <begin position="907"/>
        <end position="941"/>
    </location>
</feature>
<evidence type="ECO:0000259" key="6">
    <source>
        <dbReference type="PROSITE" id="PS51192"/>
    </source>
</evidence>
<evidence type="ECO:0000256" key="2">
    <source>
        <dbReference type="ARBA" id="ARBA00022801"/>
    </source>
</evidence>
<dbReference type="SMART" id="SM00490">
    <property type="entry name" value="HELICc"/>
    <property type="match status" value="1"/>
</dbReference>
<reference evidence="8 9" key="1">
    <citation type="submission" date="2019-12" db="EMBL/GenBank/DDBJ databases">
        <title>Comparative genomics gives insights into the taxonomy of the Azoarcus-Aromatoleum group and reveals separate origins of nif in the plant-associated Azoarcus and non-plant-associated Aromatoleum sub-groups.</title>
        <authorList>
            <person name="Lafos M."/>
            <person name="Maluk M."/>
            <person name="Batista M."/>
            <person name="Junghare M."/>
            <person name="Carmona M."/>
            <person name="Faoro H."/>
            <person name="Cruz L.M."/>
            <person name="Battistoni F."/>
            <person name="De Souza E."/>
            <person name="Pedrosa F."/>
            <person name="Chen W.-M."/>
            <person name="Poole P.S."/>
            <person name="Dixon R.A."/>
            <person name="James E.K."/>
        </authorList>
    </citation>
    <scope>NUCLEOTIDE SEQUENCE [LARGE SCALE GENOMIC DNA]</scope>
    <source>
        <strain evidence="8 9">PbN1</strain>
    </source>
</reference>
<dbReference type="InterPro" id="IPR057342">
    <property type="entry name" value="DEXDc_RapA"/>
</dbReference>
<dbReference type="PROSITE" id="PS51194">
    <property type="entry name" value="HELICASE_CTER"/>
    <property type="match status" value="1"/>
</dbReference>
<evidence type="ECO:0000256" key="1">
    <source>
        <dbReference type="ARBA" id="ARBA00022741"/>
    </source>
</evidence>
<dbReference type="CDD" id="cd18011">
    <property type="entry name" value="DEXDc_RapA"/>
    <property type="match status" value="1"/>
</dbReference>
<dbReference type="InterPro" id="IPR000330">
    <property type="entry name" value="SNF2_N"/>
</dbReference>
<dbReference type="Pfam" id="PF00271">
    <property type="entry name" value="Helicase_C"/>
    <property type="match status" value="1"/>
</dbReference>
<evidence type="ECO:0000256" key="4">
    <source>
        <dbReference type="ARBA" id="ARBA00022840"/>
    </source>
</evidence>
<dbReference type="InterPro" id="IPR027417">
    <property type="entry name" value="P-loop_NTPase"/>
</dbReference>